<proteinExistence type="predicted"/>
<dbReference type="AlphaFoldDB" id="A0A7M7JXZ0"/>
<dbReference type="RefSeq" id="XP_022654356.1">
    <property type="nucleotide sequence ID" value="XM_022798621.1"/>
</dbReference>
<evidence type="ECO:0000256" key="1">
    <source>
        <dbReference type="ARBA" id="ARBA00022460"/>
    </source>
</evidence>
<dbReference type="PANTHER" id="PTHR12236:SF79">
    <property type="entry name" value="CUTICULAR PROTEIN 50CB-RELATED"/>
    <property type="match status" value="1"/>
</dbReference>
<sequence length="172" mass="19394">MNPSFAAVFIATYCLMLTRVTWGQRRQSPFNRFGARLQGDSSRGRHQNLSPIPVPKDYDSLEPFDFAYASNDDEGSHSHNQHGDTNGRVNGEYEIQLEDGRSRVVRYYADNSGFYADVVTNELGTESQDPADVTIRSSAPTGPEAAVATRRSSRPRRPHFQGGFRQNHRRFP</sequence>
<dbReference type="InterPro" id="IPR051217">
    <property type="entry name" value="Insect_Cuticle_Struc_Prot"/>
</dbReference>
<dbReference type="FunCoup" id="A0A7M7JXZ0">
    <property type="interactions" value="52"/>
</dbReference>
<evidence type="ECO:0000256" key="3">
    <source>
        <dbReference type="SAM" id="MobiDB-lite"/>
    </source>
</evidence>
<dbReference type="PROSITE" id="PS51155">
    <property type="entry name" value="CHIT_BIND_RR_2"/>
    <property type="match status" value="1"/>
</dbReference>
<dbReference type="InterPro" id="IPR000618">
    <property type="entry name" value="Insect_cuticle"/>
</dbReference>
<dbReference type="KEGG" id="vde:111247555"/>
<evidence type="ECO:0000313" key="6">
    <source>
        <dbReference type="Proteomes" id="UP000594260"/>
    </source>
</evidence>
<dbReference type="Pfam" id="PF00379">
    <property type="entry name" value="Chitin_bind_4"/>
    <property type="match status" value="1"/>
</dbReference>
<name>A0A7M7JXZ0_VARDE</name>
<dbReference type="GO" id="GO:0005615">
    <property type="term" value="C:extracellular space"/>
    <property type="evidence" value="ECO:0007669"/>
    <property type="project" value="TreeGrafter"/>
</dbReference>
<dbReference type="GO" id="GO:0031012">
    <property type="term" value="C:extracellular matrix"/>
    <property type="evidence" value="ECO:0007669"/>
    <property type="project" value="TreeGrafter"/>
</dbReference>
<organism evidence="5 6">
    <name type="scientific">Varroa destructor</name>
    <name type="common">Honeybee mite</name>
    <dbReference type="NCBI Taxonomy" id="109461"/>
    <lineage>
        <taxon>Eukaryota</taxon>
        <taxon>Metazoa</taxon>
        <taxon>Ecdysozoa</taxon>
        <taxon>Arthropoda</taxon>
        <taxon>Chelicerata</taxon>
        <taxon>Arachnida</taxon>
        <taxon>Acari</taxon>
        <taxon>Parasitiformes</taxon>
        <taxon>Mesostigmata</taxon>
        <taxon>Gamasina</taxon>
        <taxon>Dermanyssoidea</taxon>
        <taxon>Varroidae</taxon>
        <taxon>Varroa</taxon>
    </lineage>
</organism>
<feature type="chain" id="PRO_5029772116" evidence="4">
    <location>
        <begin position="24"/>
        <end position="172"/>
    </location>
</feature>
<evidence type="ECO:0000256" key="2">
    <source>
        <dbReference type="PROSITE-ProRule" id="PRU00497"/>
    </source>
</evidence>
<accession>A0A7M7JXZ0</accession>
<dbReference type="InterPro" id="IPR031311">
    <property type="entry name" value="CHIT_BIND_RR_consensus"/>
</dbReference>
<evidence type="ECO:0000313" key="5">
    <source>
        <dbReference type="EnsemblMetazoa" id="XP_022654356"/>
    </source>
</evidence>
<keyword evidence="6" id="KW-1185">Reference proteome</keyword>
<dbReference type="OrthoDB" id="6381807at2759"/>
<dbReference type="EnsemblMetazoa" id="XM_022798621">
    <property type="protein sequence ID" value="XP_022654356"/>
    <property type="gene ID" value="LOC111247555"/>
</dbReference>
<dbReference type="InParanoid" id="A0A7M7JXZ0"/>
<dbReference type="PROSITE" id="PS00233">
    <property type="entry name" value="CHIT_BIND_RR_1"/>
    <property type="match status" value="1"/>
</dbReference>
<dbReference type="Proteomes" id="UP000594260">
    <property type="component" value="Unplaced"/>
</dbReference>
<dbReference type="GeneID" id="111247555"/>
<feature type="region of interest" description="Disordered" evidence="3">
    <location>
        <begin position="34"/>
        <end position="89"/>
    </location>
</feature>
<protein>
    <submittedName>
        <fullName evidence="5">Uncharacterized protein</fullName>
    </submittedName>
</protein>
<keyword evidence="1 2" id="KW-0193">Cuticle</keyword>
<keyword evidence="4" id="KW-0732">Signal</keyword>
<feature type="region of interest" description="Disordered" evidence="3">
    <location>
        <begin position="125"/>
        <end position="172"/>
    </location>
</feature>
<reference evidence="5" key="1">
    <citation type="submission" date="2021-01" db="UniProtKB">
        <authorList>
            <consortium name="EnsemblMetazoa"/>
        </authorList>
    </citation>
    <scope>IDENTIFICATION</scope>
</reference>
<feature type="signal peptide" evidence="4">
    <location>
        <begin position="1"/>
        <end position="23"/>
    </location>
</feature>
<evidence type="ECO:0000256" key="4">
    <source>
        <dbReference type="SAM" id="SignalP"/>
    </source>
</evidence>
<dbReference type="PANTHER" id="PTHR12236">
    <property type="entry name" value="STRUCTURAL CONTITUENT OF CUTICLE"/>
    <property type="match status" value="1"/>
</dbReference>
<dbReference type="GO" id="GO:0042302">
    <property type="term" value="F:structural constituent of cuticle"/>
    <property type="evidence" value="ECO:0007669"/>
    <property type="project" value="UniProtKB-UniRule"/>
</dbReference>